<gene>
    <name evidence="1" type="ORF">GOP47_0002301</name>
</gene>
<sequence>MDGFLSTRGQKSATVLQSLGHQYNGAPQNSLLLQSLGVYPLAKKSRPSNGISSMEALGSSVHVPPYFNLGPLCCFTSPWWPALPYSALQGHSKAARHLLFQAMALGGFLLPCSPKQ</sequence>
<evidence type="ECO:0000313" key="1">
    <source>
        <dbReference type="EMBL" id="KAI5082558.1"/>
    </source>
</evidence>
<accession>A0A9D4VAD2</accession>
<reference evidence="1" key="1">
    <citation type="submission" date="2021-01" db="EMBL/GenBank/DDBJ databases">
        <title>Adiantum capillus-veneris genome.</title>
        <authorList>
            <person name="Fang Y."/>
            <person name="Liao Q."/>
        </authorList>
    </citation>
    <scope>NUCLEOTIDE SEQUENCE</scope>
    <source>
        <strain evidence="1">H3</strain>
        <tissue evidence="1">Leaf</tissue>
    </source>
</reference>
<dbReference type="AlphaFoldDB" id="A0A9D4VAD2"/>
<evidence type="ECO:0000313" key="2">
    <source>
        <dbReference type="Proteomes" id="UP000886520"/>
    </source>
</evidence>
<comment type="caution">
    <text evidence="1">The sequence shown here is derived from an EMBL/GenBank/DDBJ whole genome shotgun (WGS) entry which is preliminary data.</text>
</comment>
<dbReference type="Proteomes" id="UP000886520">
    <property type="component" value="Chromosome 2"/>
</dbReference>
<dbReference type="EMBL" id="JABFUD020000003">
    <property type="protein sequence ID" value="KAI5082558.1"/>
    <property type="molecule type" value="Genomic_DNA"/>
</dbReference>
<protein>
    <submittedName>
        <fullName evidence="1">Uncharacterized protein</fullName>
    </submittedName>
</protein>
<organism evidence="1 2">
    <name type="scientific">Adiantum capillus-veneris</name>
    <name type="common">Maidenhair fern</name>
    <dbReference type="NCBI Taxonomy" id="13818"/>
    <lineage>
        <taxon>Eukaryota</taxon>
        <taxon>Viridiplantae</taxon>
        <taxon>Streptophyta</taxon>
        <taxon>Embryophyta</taxon>
        <taxon>Tracheophyta</taxon>
        <taxon>Polypodiopsida</taxon>
        <taxon>Polypodiidae</taxon>
        <taxon>Polypodiales</taxon>
        <taxon>Pteridineae</taxon>
        <taxon>Pteridaceae</taxon>
        <taxon>Vittarioideae</taxon>
        <taxon>Adiantum</taxon>
    </lineage>
</organism>
<proteinExistence type="predicted"/>
<name>A0A9D4VAD2_ADICA</name>
<keyword evidence="2" id="KW-1185">Reference proteome</keyword>